<comment type="catalytic activity">
    <reaction evidence="1">
        <text>ATP + protein L-histidine = ADP + protein N-phospho-L-histidine.</text>
        <dbReference type="EC" id="2.7.13.3"/>
    </reaction>
</comment>
<keyword evidence="8" id="KW-0547">Nucleotide-binding</keyword>
<dbReference type="InterPro" id="IPR005467">
    <property type="entry name" value="His_kinase_dom"/>
</dbReference>
<evidence type="ECO:0000256" key="5">
    <source>
        <dbReference type="ARBA" id="ARBA00023012"/>
    </source>
</evidence>
<keyword evidence="9" id="KW-1185">Reference proteome</keyword>
<evidence type="ECO:0000256" key="6">
    <source>
        <dbReference type="SAM" id="Phobius"/>
    </source>
</evidence>
<gene>
    <name evidence="8" type="ORF">G4D72_05070</name>
</gene>
<dbReference type="SMART" id="SM00028">
    <property type="entry name" value="TPR"/>
    <property type="match status" value="3"/>
</dbReference>
<dbReference type="Pfam" id="PF02518">
    <property type="entry name" value="HATPase_c"/>
    <property type="match status" value="1"/>
</dbReference>
<dbReference type="InterPro" id="IPR050482">
    <property type="entry name" value="Sensor_HK_TwoCompSys"/>
</dbReference>
<evidence type="ECO:0000256" key="4">
    <source>
        <dbReference type="ARBA" id="ARBA00022777"/>
    </source>
</evidence>
<evidence type="ECO:0000256" key="2">
    <source>
        <dbReference type="ARBA" id="ARBA00012438"/>
    </source>
</evidence>
<dbReference type="InterPro" id="IPR036890">
    <property type="entry name" value="HATPase_C_sf"/>
</dbReference>
<keyword evidence="3" id="KW-0808">Transferase</keyword>
<dbReference type="Gene3D" id="3.30.565.10">
    <property type="entry name" value="Histidine kinase-like ATPase, C-terminal domain"/>
    <property type="match status" value="1"/>
</dbReference>
<comment type="caution">
    <text evidence="8">The sequence shown here is derived from an EMBL/GenBank/DDBJ whole genome shotgun (WGS) entry which is preliminary data.</text>
</comment>
<evidence type="ECO:0000313" key="8">
    <source>
        <dbReference type="EMBL" id="NHM01482.1"/>
    </source>
</evidence>
<dbReference type="PANTHER" id="PTHR24421">
    <property type="entry name" value="NITRATE/NITRITE SENSOR PROTEIN NARX-RELATED"/>
    <property type="match status" value="1"/>
</dbReference>
<dbReference type="CDD" id="cd16917">
    <property type="entry name" value="HATPase_UhpB-NarQ-NarX-like"/>
    <property type="match status" value="1"/>
</dbReference>
<dbReference type="Proteomes" id="UP000800984">
    <property type="component" value="Unassembled WGS sequence"/>
</dbReference>
<dbReference type="EMBL" id="JAAJBT010000002">
    <property type="protein sequence ID" value="NHM01482.1"/>
    <property type="molecule type" value="Genomic_DNA"/>
</dbReference>
<dbReference type="PROSITE" id="PS51257">
    <property type="entry name" value="PROKAR_LIPOPROTEIN"/>
    <property type="match status" value="1"/>
</dbReference>
<dbReference type="SUPFAM" id="SSF55874">
    <property type="entry name" value="ATPase domain of HSP90 chaperone/DNA topoisomerase II/histidine kinase"/>
    <property type="match status" value="1"/>
</dbReference>
<dbReference type="InterPro" id="IPR003594">
    <property type="entry name" value="HATPase_dom"/>
</dbReference>
<keyword evidence="4" id="KW-0418">Kinase</keyword>
<name>A0ABX0I6W7_9FLAO</name>
<dbReference type="GO" id="GO:0005524">
    <property type="term" value="F:ATP binding"/>
    <property type="evidence" value="ECO:0007669"/>
    <property type="project" value="UniProtKB-KW"/>
</dbReference>
<feature type="domain" description="Histidine kinase" evidence="7">
    <location>
        <begin position="583"/>
        <end position="669"/>
    </location>
</feature>
<keyword evidence="8" id="KW-0067">ATP-binding</keyword>
<keyword evidence="6" id="KW-1133">Transmembrane helix</keyword>
<reference evidence="8 9" key="1">
    <citation type="submission" date="2020-02" db="EMBL/GenBank/DDBJ databases">
        <authorList>
            <person name="Chen W.-M."/>
        </authorList>
    </citation>
    <scope>NUCLEOTIDE SEQUENCE [LARGE SCALE GENOMIC DNA]</scope>
    <source>
        <strain evidence="8 9">KDG-16</strain>
    </source>
</reference>
<dbReference type="EC" id="2.7.13.3" evidence="2"/>
<feature type="transmembrane region" description="Helical" evidence="6">
    <location>
        <begin position="413"/>
        <end position="432"/>
    </location>
</feature>
<evidence type="ECO:0000259" key="7">
    <source>
        <dbReference type="PROSITE" id="PS50109"/>
    </source>
</evidence>
<evidence type="ECO:0000256" key="3">
    <source>
        <dbReference type="ARBA" id="ARBA00022679"/>
    </source>
</evidence>
<protein>
    <recommendedName>
        <fullName evidence="2">histidine kinase</fullName>
        <ecNumber evidence="2">2.7.13.3</ecNumber>
    </recommendedName>
</protein>
<dbReference type="PANTHER" id="PTHR24421:SF10">
    <property type="entry name" value="NITRATE_NITRITE SENSOR PROTEIN NARQ"/>
    <property type="match status" value="1"/>
</dbReference>
<evidence type="ECO:0000256" key="1">
    <source>
        <dbReference type="ARBA" id="ARBA00000085"/>
    </source>
</evidence>
<organism evidence="8 9">
    <name type="scientific">Flavobacterium difficile</name>
    <dbReference type="NCBI Taxonomy" id="2709659"/>
    <lineage>
        <taxon>Bacteria</taxon>
        <taxon>Pseudomonadati</taxon>
        <taxon>Bacteroidota</taxon>
        <taxon>Flavobacteriia</taxon>
        <taxon>Flavobacteriales</taxon>
        <taxon>Flavobacteriaceae</taxon>
        <taxon>Flavobacterium</taxon>
    </lineage>
</organism>
<dbReference type="Gene3D" id="1.25.40.10">
    <property type="entry name" value="Tetratricopeptide repeat domain"/>
    <property type="match status" value="2"/>
</dbReference>
<keyword evidence="6" id="KW-0812">Transmembrane</keyword>
<dbReference type="RefSeq" id="WP_166076537.1">
    <property type="nucleotide sequence ID" value="NZ_JAAJBT010000002.1"/>
</dbReference>
<dbReference type="InterPro" id="IPR011990">
    <property type="entry name" value="TPR-like_helical_dom_sf"/>
</dbReference>
<proteinExistence type="predicted"/>
<sequence length="669" mass="77398">MKNKLLFILISISIFSCKKGRDVAVIGDDVFETKNYLKLSKDNKLLYLDSVEKKVNDIEVDSIRMNRFLKLSTEYYYLKENKKSFKITKAAYEIAKMSKDSVSMGRSLYYMGDCYENFQKDSAYYYYKESEKVFQLLGNTDRLAKVHYNKAYLLFYEGNYTESEIEVIKALSFLRNGNNLELLYMCCSLQGSNHTELEEYDKALDYFNQAATALKRMERQGFNLEETFKFNIINTIDICNIYDKKKEFSKSASILKNLLTENLKAKDLKLYEGVKGNLAYSLMKSGNLKEANAYFNSVMNAAKSSENTQSYLYKIINYGEFLLLKKDTVKANLFFNEALVLSKQLRSGNEQLKALNFLALTNPKYASFYKNEYVRISDSIVKKQRKSRDKFARIEFETSKVEDQNKVLSYKNLVLVLGIIMSVIVFLLIIYIRHRMALKKEVLLLEQKNKADKELFKLTNDFQIELVNAKQNEQNRISKELHDGIMNQIYGVRLNLGFLNEFDDLDAKEKRLVLVKELQKIESEIRTLSHDLSSENNFNSTDFTFLLQNLISSNSGIGPTTFYLAVNDNVDWSKLSSLAKINIYRILQELFLNVHKYANAKKCLLNIHTNSNKLEVIVKDDGMGFDTTKTSDGIGLKNIKERLELINASLAINSQLHKGAEFHMIIPFE</sequence>
<keyword evidence="5" id="KW-0902">Two-component regulatory system</keyword>
<keyword evidence="6" id="KW-0472">Membrane</keyword>
<evidence type="ECO:0000313" key="9">
    <source>
        <dbReference type="Proteomes" id="UP000800984"/>
    </source>
</evidence>
<accession>A0ABX0I6W7</accession>
<dbReference type="InterPro" id="IPR019734">
    <property type="entry name" value="TPR_rpt"/>
</dbReference>
<dbReference type="SUPFAM" id="SSF48452">
    <property type="entry name" value="TPR-like"/>
    <property type="match status" value="2"/>
</dbReference>
<dbReference type="PROSITE" id="PS50109">
    <property type="entry name" value="HIS_KIN"/>
    <property type="match status" value="1"/>
</dbReference>